<proteinExistence type="predicted"/>
<name>A0A2R6AYA7_9ARCH</name>
<evidence type="ECO:0000256" key="1">
    <source>
        <dbReference type="ARBA" id="ARBA00022630"/>
    </source>
</evidence>
<dbReference type="PANTHER" id="PTHR42847:SF4">
    <property type="entry name" value="ALKANESULFONATE MONOOXYGENASE-RELATED"/>
    <property type="match status" value="1"/>
</dbReference>
<dbReference type="SUPFAM" id="SSF51679">
    <property type="entry name" value="Bacterial luciferase-like"/>
    <property type="match status" value="1"/>
</dbReference>
<evidence type="ECO:0000259" key="5">
    <source>
        <dbReference type="Pfam" id="PF00296"/>
    </source>
</evidence>
<dbReference type="AlphaFoldDB" id="A0A2R6AYA7"/>
<evidence type="ECO:0000313" key="7">
    <source>
        <dbReference type="Proteomes" id="UP000240322"/>
    </source>
</evidence>
<keyword evidence="2" id="KW-0288">FMN</keyword>
<gene>
    <name evidence="6" type="ORF">B9Q03_04625</name>
</gene>
<reference evidence="6 7" key="1">
    <citation type="submission" date="2017-04" db="EMBL/GenBank/DDBJ databases">
        <title>Novel microbial lineages endemic to geothermal iron-oxide mats fill important gaps in the evolutionary history of Archaea.</title>
        <authorList>
            <person name="Jay Z.J."/>
            <person name="Beam J.P."/>
            <person name="Dlakic M."/>
            <person name="Rusch D.B."/>
            <person name="Kozubal M.A."/>
            <person name="Inskeep W.P."/>
        </authorList>
    </citation>
    <scope>NUCLEOTIDE SEQUENCE [LARGE SCALE GENOMIC DNA]</scope>
    <source>
        <strain evidence="6">OSP_D</strain>
    </source>
</reference>
<evidence type="ECO:0000313" key="6">
    <source>
        <dbReference type="EMBL" id="PSN91258.1"/>
    </source>
</evidence>
<accession>A0A2R6AYA7</accession>
<dbReference type="GO" id="GO:0046306">
    <property type="term" value="P:alkanesulfonate catabolic process"/>
    <property type="evidence" value="ECO:0007669"/>
    <property type="project" value="TreeGrafter"/>
</dbReference>
<keyword evidence="3" id="KW-0560">Oxidoreductase</keyword>
<protein>
    <recommendedName>
        <fullName evidence="5">Luciferase-like domain-containing protein</fullName>
    </recommendedName>
</protein>
<organism evidence="6 7">
    <name type="scientific">Candidatus Marsarchaeota G2 archaeon OSP_D</name>
    <dbReference type="NCBI Taxonomy" id="1978157"/>
    <lineage>
        <taxon>Archaea</taxon>
        <taxon>Candidatus Marsarchaeota</taxon>
        <taxon>Candidatus Marsarchaeota group 2</taxon>
    </lineage>
</organism>
<evidence type="ECO:0000256" key="4">
    <source>
        <dbReference type="ARBA" id="ARBA00023033"/>
    </source>
</evidence>
<dbReference type="GO" id="GO:0008726">
    <property type="term" value="F:alkanesulfonate monooxygenase activity"/>
    <property type="evidence" value="ECO:0007669"/>
    <property type="project" value="TreeGrafter"/>
</dbReference>
<dbReference type="Proteomes" id="UP000240322">
    <property type="component" value="Unassembled WGS sequence"/>
</dbReference>
<dbReference type="InterPro" id="IPR011251">
    <property type="entry name" value="Luciferase-like_dom"/>
</dbReference>
<dbReference type="Gene3D" id="3.20.20.30">
    <property type="entry name" value="Luciferase-like domain"/>
    <property type="match status" value="1"/>
</dbReference>
<dbReference type="PANTHER" id="PTHR42847">
    <property type="entry name" value="ALKANESULFONATE MONOOXYGENASE"/>
    <property type="match status" value="1"/>
</dbReference>
<dbReference type="Pfam" id="PF00296">
    <property type="entry name" value="Bac_luciferase"/>
    <property type="match status" value="1"/>
</dbReference>
<dbReference type="InterPro" id="IPR036661">
    <property type="entry name" value="Luciferase-like_sf"/>
</dbReference>
<keyword evidence="1" id="KW-0285">Flavoprotein</keyword>
<sequence>MRLMDISALMLEPQEGLTVGDVVNTAKKAEEMGFPRLFRSDHLLPTSGRRGIPSAECWVSLSALAGATTNIKFGPLVSPIGFRHPTLLAKMAHDLQIYSGGRLILGLGAGWYQSEFESYGIPFPSTPERIARLEESLTIIRELVNGQRVNHRGKYYSCDLEFHPKPSSKLWVVVGARSRRTVELAARLADEWNFFATSIQDYLKLKRVFDSQRKQREVKISMMGPFIISEDKSSLSLKVAEFAQRRGLGGDTETLIQKLRERGITVGTPEDAVEQLKGWVELGVHGFMFQFINTSDTGALSNLVETLKRKV</sequence>
<comment type="caution">
    <text evidence="6">The sequence shown here is derived from an EMBL/GenBank/DDBJ whole genome shotgun (WGS) entry which is preliminary data.</text>
</comment>
<keyword evidence="4" id="KW-0503">Monooxygenase</keyword>
<dbReference type="EMBL" id="NEXE01000030">
    <property type="protein sequence ID" value="PSN91258.1"/>
    <property type="molecule type" value="Genomic_DNA"/>
</dbReference>
<evidence type="ECO:0000256" key="3">
    <source>
        <dbReference type="ARBA" id="ARBA00023002"/>
    </source>
</evidence>
<feature type="domain" description="Luciferase-like" evidence="5">
    <location>
        <begin position="17"/>
        <end position="285"/>
    </location>
</feature>
<dbReference type="InterPro" id="IPR050172">
    <property type="entry name" value="SsuD_RutA_monooxygenase"/>
</dbReference>
<evidence type="ECO:0000256" key="2">
    <source>
        <dbReference type="ARBA" id="ARBA00022643"/>
    </source>
</evidence>